<proteinExistence type="predicted"/>
<dbReference type="Proteomes" id="UP001165064">
    <property type="component" value="Unassembled WGS sequence"/>
</dbReference>
<name>A0ACB5TH24_AMBMO</name>
<protein>
    <submittedName>
        <fullName evidence="1">Unnamed protein product</fullName>
    </submittedName>
</protein>
<reference evidence="1" key="1">
    <citation type="submission" date="2023-04" db="EMBL/GenBank/DDBJ databases">
        <title>Ambrosiozyma monospora NBRC 10751.</title>
        <authorList>
            <person name="Ichikawa N."/>
            <person name="Sato H."/>
            <person name="Tonouchi N."/>
        </authorList>
    </citation>
    <scope>NUCLEOTIDE SEQUENCE</scope>
    <source>
        <strain evidence="1">NBRC 10751</strain>
    </source>
</reference>
<keyword evidence="2" id="KW-1185">Reference proteome</keyword>
<comment type="caution">
    <text evidence="1">The sequence shown here is derived from an EMBL/GenBank/DDBJ whole genome shotgun (WGS) entry which is preliminary data.</text>
</comment>
<sequence>MPVNDYAMSINSLIGEIEAALRGLNIQIFAVYTRGDLFYFRKMVKLFQDLEDIKLNVQYGLMTNSEIKKSKKKTAYLMTLMSKLIAAGTGKKSKKDIAGYESILARDEVTGELFVPTPEQEDFTKAIKDVSRLAQNELFGALSANFPVAYSDIKTYPERSKQFDQSFPTHVMVDFKSFSGSCHDVPDGYLGFTAYVYLRNSKKRLTEAYAIQVGQNNDILIDGLSSALFKNITPKEVDSGRIYLVTLITEKVQIKVGEPKNGVPNLQTIRKGMCAGVVDISRIFTRRKDHLNPEEVHKFSMKLYASYLSDDTQAEPFQLFQ</sequence>
<evidence type="ECO:0000313" key="2">
    <source>
        <dbReference type="Proteomes" id="UP001165064"/>
    </source>
</evidence>
<dbReference type="EMBL" id="BSXS01007376">
    <property type="protein sequence ID" value="GME88575.1"/>
    <property type="molecule type" value="Genomic_DNA"/>
</dbReference>
<accession>A0ACB5TH24</accession>
<gene>
    <name evidence="1" type="ORF">Amon02_000838500</name>
</gene>
<evidence type="ECO:0000313" key="1">
    <source>
        <dbReference type="EMBL" id="GME88575.1"/>
    </source>
</evidence>
<organism evidence="1 2">
    <name type="scientific">Ambrosiozyma monospora</name>
    <name type="common">Yeast</name>
    <name type="synonym">Endomycopsis monosporus</name>
    <dbReference type="NCBI Taxonomy" id="43982"/>
    <lineage>
        <taxon>Eukaryota</taxon>
        <taxon>Fungi</taxon>
        <taxon>Dikarya</taxon>
        <taxon>Ascomycota</taxon>
        <taxon>Saccharomycotina</taxon>
        <taxon>Pichiomycetes</taxon>
        <taxon>Pichiales</taxon>
        <taxon>Pichiaceae</taxon>
        <taxon>Ambrosiozyma</taxon>
    </lineage>
</organism>